<evidence type="ECO:0000256" key="3">
    <source>
        <dbReference type="ARBA" id="ARBA00023163"/>
    </source>
</evidence>
<evidence type="ECO:0000256" key="1">
    <source>
        <dbReference type="ARBA" id="ARBA00023015"/>
    </source>
</evidence>
<dbReference type="Gene3D" id="1.10.10.10">
    <property type="entry name" value="Winged helix-like DNA-binding domain superfamily/Winged helix DNA-binding domain"/>
    <property type="match status" value="1"/>
</dbReference>
<keyword evidence="1" id="KW-0805">Transcription regulation</keyword>
<dbReference type="SMART" id="SM00345">
    <property type="entry name" value="HTH_GNTR"/>
    <property type="match status" value="1"/>
</dbReference>
<organism evidence="5 6">
    <name type="scientific">Paratissierella segnis</name>
    <dbReference type="NCBI Taxonomy" id="2763679"/>
    <lineage>
        <taxon>Bacteria</taxon>
        <taxon>Bacillati</taxon>
        <taxon>Bacillota</taxon>
        <taxon>Tissierellia</taxon>
        <taxon>Tissierellales</taxon>
        <taxon>Tissierellaceae</taxon>
        <taxon>Paratissierella</taxon>
    </lineage>
</organism>
<evidence type="ECO:0000259" key="4">
    <source>
        <dbReference type="PROSITE" id="PS50949"/>
    </source>
</evidence>
<dbReference type="CDD" id="cd07377">
    <property type="entry name" value="WHTH_GntR"/>
    <property type="match status" value="1"/>
</dbReference>
<dbReference type="InterPro" id="IPR036388">
    <property type="entry name" value="WH-like_DNA-bd_sf"/>
</dbReference>
<evidence type="ECO:0000313" key="6">
    <source>
        <dbReference type="Proteomes" id="UP000601171"/>
    </source>
</evidence>
<protein>
    <submittedName>
        <fullName evidence="5">GntR family transcriptional regulator</fullName>
    </submittedName>
</protein>
<sequence>MRILISNSSNEPIYNQVMSQIRTNILKGDLKEGELLPSIRGLARDLQISVITTKRAYDELEKEGFIETVPGKGSYVAVQNKELMKEKKLKIIEEKLLEVVEDSRLMGFTYEEINDMLKILFEEVI</sequence>
<dbReference type="PANTHER" id="PTHR38445">
    <property type="entry name" value="HTH-TYPE TRANSCRIPTIONAL REPRESSOR YTRA"/>
    <property type="match status" value="1"/>
</dbReference>
<reference evidence="5" key="1">
    <citation type="submission" date="2020-08" db="EMBL/GenBank/DDBJ databases">
        <title>Genome public.</title>
        <authorList>
            <person name="Liu C."/>
            <person name="Sun Q."/>
        </authorList>
    </citation>
    <scope>NUCLEOTIDE SEQUENCE</scope>
    <source>
        <strain evidence="5">BX21</strain>
    </source>
</reference>
<dbReference type="PROSITE" id="PS50949">
    <property type="entry name" value="HTH_GNTR"/>
    <property type="match status" value="1"/>
</dbReference>
<dbReference type="Pfam" id="PF00392">
    <property type="entry name" value="GntR"/>
    <property type="match status" value="1"/>
</dbReference>
<dbReference type="PANTHER" id="PTHR38445:SF7">
    <property type="entry name" value="GNTR-FAMILY TRANSCRIPTIONAL REGULATOR"/>
    <property type="match status" value="1"/>
</dbReference>
<comment type="caution">
    <text evidence="5">The sequence shown here is derived from an EMBL/GenBank/DDBJ whole genome shotgun (WGS) entry which is preliminary data.</text>
</comment>
<keyword evidence="2" id="KW-0238">DNA-binding</keyword>
<dbReference type="RefSeq" id="WP_262428728.1">
    <property type="nucleotide sequence ID" value="NZ_JACRTG010000008.1"/>
</dbReference>
<proteinExistence type="predicted"/>
<keyword evidence="6" id="KW-1185">Reference proteome</keyword>
<feature type="domain" description="HTH gntR-type" evidence="4">
    <location>
        <begin position="11"/>
        <end position="79"/>
    </location>
</feature>
<dbReference type="GO" id="GO:0003677">
    <property type="term" value="F:DNA binding"/>
    <property type="evidence" value="ECO:0007669"/>
    <property type="project" value="UniProtKB-KW"/>
</dbReference>
<keyword evidence="3" id="KW-0804">Transcription</keyword>
<dbReference type="InterPro" id="IPR000524">
    <property type="entry name" value="Tscrpt_reg_HTH_GntR"/>
</dbReference>
<dbReference type="GO" id="GO:0003700">
    <property type="term" value="F:DNA-binding transcription factor activity"/>
    <property type="evidence" value="ECO:0007669"/>
    <property type="project" value="InterPro"/>
</dbReference>
<dbReference type="AlphaFoldDB" id="A0A926EVE0"/>
<gene>
    <name evidence="5" type="ORF">H8707_03245</name>
</gene>
<dbReference type="InterPro" id="IPR036390">
    <property type="entry name" value="WH_DNA-bd_sf"/>
</dbReference>
<evidence type="ECO:0000256" key="2">
    <source>
        <dbReference type="ARBA" id="ARBA00023125"/>
    </source>
</evidence>
<accession>A0A926EVE0</accession>
<dbReference type="SUPFAM" id="SSF46785">
    <property type="entry name" value="Winged helix' DNA-binding domain"/>
    <property type="match status" value="1"/>
</dbReference>
<name>A0A926EVE0_9FIRM</name>
<dbReference type="Proteomes" id="UP000601171">
    <property type="component" value="Unassembled WGS sequence"/>
</dbReference>
<dbReference type="EMBL" id="JACRTG010000008">
    <property type="protein sequence ID" value="MBC8587257.1"/>
    <property type="molecule type" value="Genomic_DNA"/>
</dbReference>
<evidence type="ECO:0000313" key="5">
    <source>
        <dbReference type="EMBL" id="MBC8587257.1"/>
    </source>
</evidence>